<feature type="non-terminal residue" evidence="11">
    <location>
        <position position="432"/>
    </location>
</feature>
<feature type="compositionally biased region" description="Basic residues" evidence="9">
    <location>
        <begin position="304"/>
        <end position="314"/>
    </location>
</feature>
<dbReference type="InterPro" id="IPR036070">
    <property type="entry name" value="Nop_dom_sf"/>
</dbReference>
<comment type="similarity">
    <text evidence="2">Belongs to the PRP31 family.</text>
</comment>
<dbReference type="EMBL" id="KZ303501">
    <property type="protein sequence ID" value="PIA16256.1"/>
    <property type="molecule type" value="Genomic_DNA"/>
</dbReference>
<dbReference type="OrthoDB" id="4771285at2759"/>
<dbReference type="SUPFAM" id="SSF89124">
    <property type="entry name" value="Nop domain"/>
    <property type="match status" value="1"/>
</dbReference>
<dbReference type="Gene3D" id="1.10.246.90">
    <property type="entry name" value="Nop domain"/>
    <property type="match status" value="1"/>
</dbReference>
<feature type="non-terminal residue" evidence="11">
    <location>
        <position position="1"/>
    </location>
</feature>
<dbReference type="PANTHER" id="PTHR13904:SF0">
    <property type="entry name" value="U4_U6 SMALL NUCLEAR RIBONUCLEOPROTEIN PRP31"/>
    <property type="match status" value="1"/>
</dbReference>
<dbReference type="GO" id="GO:0005687">
    <property type="term" value="C:U4 snRNP"/>
    <property type="evidence" value="ECO:0007669"/>
    <property type="project" value="TreeGrafter"/>
</dbReference>
<dbReference type="GO" id="GO:0046540">
    <property type="term" value="C:U4/U6 x U5 tri-snRNP complex"/>
    <property type="evidence" value="ECO:0007669"/>
    <property type="project" value="InterPro"/>
</dbReference>
<evidence type="ECO:0000259" key="10">
    <source>
        <dbReference type="PROSITE" id="PS51358"/>
    </source>
</evidence>
<sequence>NSIYGIVELNKSRELDMLLSEISQSQTAAGSHREVIGLVEDDPDYKLVLQANEMSTRIAGEILVVHRFLLDRYKRRFPELETLVRNPVDYARTIKAIGGAKDIAKTELNGILPNATQMVVTVTGSTTAGHPLSEEELIRIEEAADCLLDLSRTKHKIMGFIESRMPFIAPNMTAVIGAATAAKLIVEAGGLTALSKIPGCNIQVLGKAQHTAVGLSSLTTKKHAGIVYYSEAVRKIPEEFRDKMVRKISAKCALAARVDAQHESSDGVFGQKFKADLDAQMEKLLEAAPMNAIKPLPVPDEGPKKRRGGRKVRRAKESHTVTELQKQRDRLQFGKFQDEVVVMDEMEGAGMMGHAAGRVRATQMNNRAKAKVAKKYEKYMKTPKSVVAGTASLAFTPVQGFELANPQADDTHKNKKVKTAHDRYFASSTPFM</sequence>
<evidence type="ECO:0000256" key="3">
    <source>
        <dbReference type="ARBA" id="ARBA00022664"/>
    </source>
</evidence>
<keyword evidence="12" id="KW-1185">Reference proteome</keyword>
<evidence type="ECO:0000313" key="11">
    <source>
        <dbReference type="EMBL" id="PIA16256.1"/>
    </source>
</evidence>
<dbReference type="PANTHER" id="PTHR13904">
    <property type="entry name" value="PRE-MRNA SPLICING FACTOR PRP31"/>
    <property type="match status" value="1"/>
</dbReference>
<keyword evidence="6" id="KW-0508">mRNA splicing</keyword>
<proteinExistence type="inferred from homology"/>
<dbReference type="InterPro" id="IPR042239">
    <property type="entry name" value="Nop_C"/>
</dbReference>
<evidence type="ECO:0000256" key="7">
    <source>
        <dbReference type="ARBA" id="ARBA00023242"/>
    </source>
</evidence>
<dbReference type="GO" id="GO:0003723">
    <property type="term" value="F:RNA binding"/>
    <property type="evidence" value="ECO:0007669"/>
    <property type="project" value="UniProtKB-KW"/>
</dbReference>
<dbReference type="STRING" id="763665.A0A2G5BB68"/>
<dbReference type="AlphaFoldDB" id="A0A2G5BB68"/>
<evidence type="ECO:0000256" key="6">
    <source>
        <dbReference type="ARBA" id="ARBA00023187"/>
    </source>
</evidence>
<dbReference type="GO" id="GO:0071011">
    <property type="term" value="C:precatalytic spliceosome"/>
    <property type="evidence" value="ECO:0007669"/>
    <property type="project" value="TreeGrafter"/>
</dbReference>
<evidence type="ECO:0000256" key="9">
    <source>
        <dbReference type="SAM" id="MobiDB-lite"/>
    </source>
</evidence>
<accession>A0A2G5BB68</accession>
<dbReference type="Proteomes" id="UP000242474">
    <property type="component" value="Unassembled WGS sequence"/>
</dbReference>
<keyword evidence="8" id="KW-0687">Ribonucleoprotein</keyword>
<keyword evidence="7" id="KW-0539">Nucleus</keyword>
<keyword evidence="5" id="KW-0694">RNA-binding</keyword>
<keyword evidence="3" id="KW-0507">mRNA processing</keyword>
<dbReference type="SMART" id="SM00931">
    <property type="entry name" value="NOSIC"/>
    <property type="match status" value="1"/>
</dbReference>
<name>A0A2G5BB68_COERN</name>
<keyword evidence="4" id="KW-0747">Spliceosome</keyword>
<dbReference type="PROSITE" id="PS51358">
    <property type="entry name" value="NOP"/>
    <property type="match status" value="1"/>
</dbReference>
<feature type="region of interest" description="Disordered" evidence="9">
    <location>
        <begin position="293"/>
        <end position="318"/>
    </location>
</feature>
<dbReference type="InterPro" id="IPR012976">
    <property type="entry name" value="NOSIC"/>
</dbReference>
<gene>
    <name evidence="11" type="ORF">COEREDRAFT_23532</name>
</gene>
<dbReference type="InterPro" id="IPR027105">
    <property type="entry name" value="Prp31"/>
</dbReference>
<comment type="subcellular location">
    <subcellularLocation>
        <location evidence="1">Nucleus</location>
    </subcellularLocation>
</comment>
<evidence type="ECO:0000256" key="1">
    <source>
        <dbReference type="ARBA" id="ARBA00004123"/>
    </source>
</evidence>
<dbReference type="Pfam" id="PF09785">
    <property type="entry name" value="Prp31_C"/>
    <property type="match status" value="1"/>
</dbReference>
<dbReference type="FunFam" id="1.10.246.90:FF:000002">
    <property type="entry name" value="U4/U6 small nuclear ribonucleoprotein Prp31"/>
    <property type="match status" value="1"/>
</dbReference>
<evidence type="ECO:0000256" key="8">
    <source>
        <dbReference type="ARBA" id="ARBA00023274"/>
    </source>
</evidence>
<dbReference type="InterPro" id="IPR019175">
    <property type="entry name" value="Prp31_C"/>
</dbReference>
<evidence type="ECO:0000313" key="12">
    <source>
        <dbReference type="Proteomes" id="UP000242474"/>
    </source>
</evidence>
<evidence type="ECO:0000256" key="4">
    <source>
        <dbReference type="ARBA" id="ARBA00022728"/>
    </source>
</evidence>
<dbReference type="Pfam" id="PF01798">
    <property type="entry name" value="Nop"/>
    <property type="match status" value="1"/>
</dbReference>
<evidence type="ECO:0000256" key="2">
    <source>
        <dbReference type="ARBA" id="ARBA00005572"/>
    </source>
</evidence>
<evidence type="ECO:0000256" key="5">
    <source>
        <dbReference type="ARBA" id="ARBA00022884"/>
    </source>
</evidence>
<dbReference type="GO" id="GO:0000244">
    <property type="term" value="P:spliceosomal tri-snRNP complex assembly"/>
    <property type="evidence" value="ECO:0007669"/>
    <property type="project" value="InterPro"/>
</dbReference>
<protein>
    <submittedName>
        <fullName evidence="11">Nop domain-containing protein</fullName>
    </submittedName>
</protein>
<reference evidence="11 12" key="1">
    <citation type="journal article" date="2015" name="Genome Biol. Evol.">
        <title>Phylogenomic analyses indicate that early fungi evolved digesting cell walls of algal ancestors of land plants.</title>
        <authorList>
            <person name="Chang Y."/>
            <person name="Wang S."/>
            <person name="Sekimoto S."/>
            <person name="Aerts A.L."/>
            <person name="Choi C."/>
            <person name="Clum A."/>
            <person name="LaButti K.M."/>
            <person name="Lindquist E.A."/>
            <person name="Yee Ngan C."/>
            <person name="Ohm R.A."/>
            <person name="Salamov A.A."/>
            <person name="Grigoriev I.V."/>
            <person name="Spatafora J.W."/>
            <person name="Berbee M.L."/>
        </authorList>
    </citation>
    <scope>NUCLEOTIDE SEQUENCE [LARGE SCALE GENOMIC DNA]</scope>
    <source>
        <strain evidence="11 12">NRRL 1564</strain>
    </source>
</reference>
<organism evidence="11 12">
    <name type="scientific">Coemansia reversa (strain ATCC 12441 / NRRL 1564)</name>
    <dbReference type="NCBI Taxonomy" id="763665"/>
    <lineage>
        <taxon>Eukaryota</taxon>
        <taxon>Fungi</taxon>
        <taxon>Fungi incertae sedis</taxon>
        <taxon>Zoopagomycota</taxon>
        <taxon>Kickxellomycotina</taxon>
        <taxon>Kickxellomycetes</taxon>
        <taxon>Kickxellales</taxon>
        <taxon>Kickxellaceae</taxon>
        <taxon>Coemansia</taxon>
    </lineage>
</organism>
<dbReference type="InterPro" id="IPR002687">
    <property type="entry name" value="Nop_dom"/>
</dbReference>
<dbReference type="FunFam" id="1.10.287.4070:FF:000003">
    <property type="entry name" value="U4/U6 small nuclear ribonucleoprotein PRP31"/>
    <property type="match status" value="1"/>
</dbReference>
<dbReference type="Gene3D" id="1.10.287.4070">
    <property type="match status" value="1"/>
</dbReference>
<feature type="domain" description="Nop" evidence="10">
    <location>
        <begin position="168"/>
        <end position="286"/>
    </location>
</feature>